<evidence type="ECO:0000313" key="2">
    <source>
        <dbReference type="EMBL" id="RVU27385.1"/>
    </source>
</evidence>
<dbReference type="InterPro" id="IPR047757">
    <property type="entry name" value="AfsA-like"/>
</dbReference>
<accession>A0A3S2VZC1</accession>
<protein>
    <recommendedName>
        <fullName evidence="1">A-factor biosynthesis hotdog domain-containing protein</fullName>
    </recommendedName>
</protein>
<comment type="caution">
    <text evidence="2">The sequence shown here is derived from an EMBL/GenBank/DDBJ whole genome shotgun (WGS) entry which is preliminary data.</text>
</comment>
<evidence type="ECO:0000313" key="3">
    <source>
        <dbReference type="Proteomes" id="UP000283128"/>
    </source>
</evidence>
<gene>
    <name evidence="2" type="ORF">EOT10_09475</name>
</gene>
<sequence length="333" mass="37215">MLLAVARIRYRVGGSARQRTLTGGSTMNDMASTITSIPARVTKELVHKHDASQVLLTDIARVGQDEFLITADWTDTSRLMSTHDSRRDDAVLLTETIRQTFPLLAHAGYDVPFGHHLLWDEYRYALGLDALRAGGAAGRPRLHIKCYDIVRRRGVVSALSLDITVLRDGEQLATAHTRFNIQPAAIYRRLRGTRGNALEMLELARSRPLPPPVSGASEEFRDAVLSPTDERDRWVLRVDTHHPMYFDHPSDHAPGILLLEAAKQAARAIRHPRAGVTEAMETVFHRYVELDSPCRVDAQPLPDDQQGRARILVTMHQEDKLCFTALVSVAKTS</sequence>
<feature type="domain" description="A-factor biosynthesis hotdog" evidence="1">
    <location>
        <begin position="45"/>
        <end position="179"/>
    </location>
</feature>
<dbReference type="GO" id="GO:0016740">
    <property type="term" value="F:transferase activity"/>
    <property type="evidence" value="ECO:0007669"/>
    <property type="project" value="InterPro"/>
</dbReference>
<evidence type="ECO:0000259" key="1">
    <source>
        <dbReference type="Pfam" id="PF03756"/>
    </source>
</evidence>
<dbReference type="OrthoDB" id="7838374at2"/>
<dbReference type="Proteomes" id="UP000283128">
    <property type="component" value="Unassembled WGS sequence"/>
</dbReference>
<dbReference type="NCBIfam" id="NF041195">
    <property type="entry name" value="ScbA_BarX_GamBu"/>
    <property type="match status" value="1"/>
</dbReference>
<proteinExistence type="predicted"/>
<dbReference type="InterPro" id="IPR005509">
    <property type="entry name" value="AfsA_hotdog_dom"/>
</dbReference>
<organism evidence="2 3">
    <name type="scientific">Streptomyces antnestii</name>
    <dbReference type="NCBI Taxonomy" id="2494256"/>
    <lineage>
        <taxon>Bacteria</taxon>
        <taxon>Bacillati</taxon>
        <taxon>Actinomycetota</taxon>
        <taxon>Actinomycetes</taxon>
        <taxon>Kitasatosporales</taxon>
        <taxon>Streptomycetaceae</taxon>
        <taxon>Streptomyces</taxon>
    </lineage>
</organism>
<dbReference type="AlphaFoldDB" id="A0A3S2VZC1"/>
<reference evidence="2 3" key="1">
    <citation type="submission" date="2019-01" db="EMBL/GenBank/DDBJ databases">
        <title>Genome sequences of Streptomyces and Rhizobium isolates collected from root and soil.</title>
        <authorList>
            <person name="Chhettri S."/>
            <person name="Sevigny J.L."/>
            <person name="Sen A."/>
            <person name="Ennis N."/>
            <person name="Tisa L."/>
        </authorList>
    </citation>
    <scope>NUCLEOTIDE SEQUENCE [LARGE SCALE GENOMIC DNA]</scope>
    <source>
        <strain evidence="2 3">San01</strain>
    </source>
</reference>
<name>A0A3S2VZC1_9ACTN</name>
<feature type="domain" description="A-factor biosynthesis hotdog" evidence="1">
    <location>
        <begin position="230"/>
        <end position="326"/>
    </location>
</feature>
<dbReference type="EMBL" id="RZYA01000003">
    <property type="protein sequence ID" value="RVU27385.1"/>
    <property type="molecule type" value="Genomic_DNA"/>
</dbReference>
<keyword evidence="3" id="KW-1185">Reference proteome</keyword>
<dbReference type="Pfam" id="PF03756">
    <property type="entry name" value="AfsA"/>
    <property type="match status" value="2"/>
</dbReference>